<organism evidence="2 3">
    <name type="scientific">Oryza sativa subsp. japonica</name>
    <name type="common">Rice</name>
    <dbReference type="NCBI Taxonomy" id="39947"/>
    <lineage>
        <taxon>Eukaryota</taxon>
        <taxon>Viridiplantae</taxon>
        <taxon>Streptophyta</taxon>
        <taxon>Embryophyta</taxon>
        <taxon>Tracheophyta</taxon>
        <taxon>Spermatophyta</taxon>
        <taxon>Magnoliopsida</taxon>
        <taxon>Liliopsida</taxon>
        <taxon>Poales</taxon>
        <taxon>Poaceae</taxon>
        <taxon>BOP clade</taxon>
        <taxon>Oryzoideae</taxon>
        <taxon>Oryzeae</taxon>
        <taxon>Oryzinae</taxon>
        <taxon>Oryza</taxon>
        <taxon>Oryza sativa</taxon>
    </lineage>
</organism>
<proteinExistence type="predicted"/>
<reference evidence="2 3" key="2">
    <citation type="journal article" date="2013" name="Plant Cell Physiol.">
        <title>Rice Annotation Project Database (RAP-DB): an integrative and interactive database for rice genomics.</title>
        <authorList>
            <person name="Sakai H."/>
            <person name="Lee S.S."/>
            <person name="Tanaka T."/>
            <person name="Numa H."/>
            <person name="Kim J."/>
            <person name="Kawahara Y."/>
            <person name="Wakimoto H."/>
            <person name="Yang C.C."/>
            <person name="Iwamoto M."/>
            <person name="Abe T."/>
            <person name="Yamada Y."/>
            <person name="Muto A."/>
            <person name="Inokuchi H."/>
            <person name="Ikemura T."/>
            <person name="Matsumoto T."/>
            <person name="Sasaki T."/>
            <person name="Itoh T."/>
        </authorList>
    </citation>
    <scope>NUCLEOTIDE SEQUENCE [LARGE SCALE GENOMIC DNA]</scope>
    <source>
        <strain evidence="3">cv. Nipponbare</strain>
    </source>
</reference>
<protein>
    <submittedName>
        <fullName evidence="2">Os09g0550775 protein</fullName>
    </submittedName>
</protein>
<evidence type="ECO:0000313" key="3">
    <source>
        <dbReference type="Proteomes" id="UP000059680"/>
    </source>
</evidence>
<evidence type="ECO:0000313" key="2">
    <source>
        <dbReference type="EMBL" id="BAT09300.1"/>
    </source>
</evidence>
<keyword evidence="3" id="KW-1185">Reference proteome</keyword>
<gene>
    <name evidence="2" type="ordered locus">Os09g0550775</name>
    <name evidence="2" type="ORF">OSNPB_090550775</name>
</gene>
<dbReference type="EMBL" id="AP014965">
    <property type="protein sequence ID" value="BAT09300.1"/>
    <property type="molecule type" value="Genomic_DNA"/>
</dbReference>
<accession>Q69MM7</accession>
<dbReference type="InParanoid" id="Q69MM7"/>
<dbReference type="AlphaFoldDB" id="Q69MM7"/>
<reference evidence="3" key="1">
    <citation type="journal article" date="2005" name="Nature">
        <title>The map-based sequence of the rice genome.</title>
        <authorList>
            <consortium name="International rice genome sequencing project (IRGSP)"/>
            <person name="Matsumoto T."/>
            <person name="Wu J."/>
            <person name="Kanamori H."/>
            <person name="Katayose Y."/>
            <person name="Fujisawa M."/>
            <person name="Namiki N."/>
            <person name="Mizuno H."/>
            <person name="Yamamoto K."/>
            <person name="Antonio B.A."/>
            <person name="Baba T."/>
            <person name="Sakata K."/>
            <person name="Nagamura Y."/>
            <person name="Aoki H."/>
            <person name="Arikawa K."/>
            <person name="Arita K."/>
            <person name="Bito T."/>
            <person name="Chiden Y."/>
            <person name="Fujitsuka N."/>
            <person name="Fukunaka R."/>
            <person name="Hamada M."/>
            <person name="Harada C."/>
            <person name="Hayashi A."/>
            <person name="Hijishita S."/>
            <person name="Honda M."/>
            <person name="Hosokawa S."/>
            <person name="Ichikawa Y."/>
            <person name="Idonuma A."/>
            <person name="Iijima M."/>
            <person name="Ikeda M."/>
            <person name="Ikeno M."/>
            <person name="Ito K."/>
            <person name="Ito S."/>
            <person name="Ito T."/>
            <person name="Ito Y."/>
            <person name="Ito Y."/>
            <person name="Iwabuchi A."/>
            <person name="Kamiya K."/>
            <person name="Karasawa W."/>
            <person name="Kurita K."/>
            <person name="Katagiri S."/>
            <person name="Kikuta A."/>
            <person name="Kobayashi H."/>
            <person name="Kobayashi N."/>
            <person name="Machita K."/>
            <person name="Maehara T."/>
            <person name="Masukawa M."/>
            <person name="Mizubayashi T."/>
            <person name="Mukai Y."/>
            <person name="Nagasaki H."/>
            <person name="Nagata Y."/>
            <person name="Naito S."/>
            <person name="Nakashima M."/>
            <person name="Nakama Y."/>
            <person name="Nakamichi Y."/>
            <person name="Nakamura M."/>
            <person name="Meguro A."/>
            <person name="Negishi M."/>
            <person name="Ohta I."/>
            <person name="Ohta T."/>
            <person name="Okamoto M."/>
            <person name="Ono N."/>
            <person name="Saji S."/>
            <person name="Sakaguchi M."/>
            <person name="Sakai K."/>
            <person name="Shibata M."/>
            <person name="Shimokawa T."/>
            <person name="Song J."/>
            <person name="Takazaki Y."/>
            <person name="Terasawa K."/>
            <person name="Tsugane M."/>
            <person name="Tsuji K."/>
            <person name="Ueda S."/>
            <person name="Waki K."/>
            <person name="Yamagata H."/>
            <person name="Yamamoto M."/>
            <person name="Yamamoto S."/>
            <person name="Yamane H."/>
            <person name="Yoshiki S."/>
            <person name="Yoshihara R."/>
            <person name="Yukawa K."/>
            <person name="Zhong H."/>
            <person name="Yano M."/>
            <person name="Yuan Q."/>
            <person name="Ouyang S."/>
            <person name="Liu J."/>
            <person name="Jones K.M."/>
            <person name="Gansberger K."/>
            <person name="Moffat K."/>
            <person name="Hill J."/>
            <person name="Bera J."/>
            <person name="Fadrosh D."/>
            <person name="Jin S."/>
            <person name="Johri S."/>
            <person name="Kim M."/>
            <person name="Overton L."/>
            <person name="Reardon M."/>
            <person name="Tsitrin T."/>
            <person name="Vuong H."/>
            <person name="Weaver B."/>
            <person name="Ciecko A."/>
            <person name="Tallon L."/>
            <person name="Jackson J."/>
            <person name="Pai G."/>
            <person name="Aken S.V."/>
            <person name="Utterback T."/>
            <person name="Reidmuller S."/>
            <person name="Feldblyum T."/>
            <person name="Hsiao J."/>
            <person name="Zismann V."/>
            <person name="Iobst S."/>
            <person name="de Vazeille A.R."/>
            <person name="Buell C.R."/>
            <person name="Ying K."/>
            <person name="Li Y."/>
            <person name="Lu T."/>
            <person name="Huang Y."/>
            <person name="Zhao Q."/>
            <person name="Feng Q."/>
            <person name="Zhang L."/>
            <person name="Zhu J."/>
            <person name="Weng Q."/>
            <person name="Mu J."/>
            <person name="Lu Y."/>
            <person name="Fan D."/>
            <person name="Liu Y."/>
            <person name="Guan J."/>
            <person name="Zhang Y."/>
            <person name="Yu S."/>
            <person name="Liu X."/>
            <person name="Zhang Y."/>
            <person name="Hong G."/>
            <person name="Han B."/>
            <person name="Choisne N."/>
            <person name="Demange N."/>
            <person name="Orjeda G."/>
            <person name="Samain S."/>
            <person name="Cattolico L."/>
            <person name="Pelletier E."/>
            <person name="Couloux A."/>
            <person name="Segurens B."/>
            <person name="Wincker P."/>
            <person name="D'Hont A."/>
            <person name="Scarpelli C."/>
            <person name="Weissenbach J."/>
            <person name="Salanoubat M."/>
            <person name="Quetier F."/>
            <person name="Yu Y."/>
            <person name="Kim H.R."/>
            <person name="Rambo T."/>
            <person name="Currie J."/>
            <person name="Collura K."/>
            <person name="Luo M."/>
            <person name="Yang T."/>
            <person name="Ammiraju J.S.S."/>
            <person name="Engler F."/>
            <person name="Soderlund C."/>
            <person name="Wing R.A."/>
            <person name="Palmer L.E."/>
            <person name="de la Bastide M."/>
            <person name="Spiegel L."/>
            <person name="Nascimento L."/>
            <person name="Zutavern T."/>
            <person name="O'Shaughnessy A."/>
            <person name="Dike S."/>
            <person name="Dedhia N."/>
            <person name="Preston R."/>
            <person name="Balija V."/>
            <person name="McCombie W.R."/>
            <person name="Chow T."/>
            <person name="Chen H."/>
            <person name="Chung M."/>
            <person name="Chen C."/>
            <person name="Shaw J."/>
            <person name="Wu H."/>
            <person name="Hsiao K."/>
            <person name="Chao Y."/>
            <person name="Chu M."/>
            <person name="Cheng C."/>
            <person name="Hour A."/>
            <person name="Lee P."/>
            <person name="Lin S."/>
            <person name="Lin Y."/>
            <person name="Liou J."/>
            <person name="Liu S."/>
            <person name="Hsing Y."/>
            <person name="Raghuvanshi S."/>
            <person name="Mohanty A."/>
            <person name="Bharti A.K."/>
            <person name="Gaur A."/>
            <person name="Gupta V."/>
            <person name="Kumar D."/>
            <person name="Ravi V."/>
            <person name="Vij S."/>
            <person name="Kapur A."/>
            <person name="Khurana P."/>
            <person name="Khurana P."/>
            <person name="Khurana J.P."/>
            <person name="Tyagi A.K."/>
            <person name="Gaikwad K."/>
            <person name="Singh A."/>
            <person name="Dalal V."/>
            <person name="Srivastava S."/>
            <person name="Dixit A."/>
            <person name="Pal A.K."/>
            <person name="Ghazi I.A."/>
            <person name="Yadav M."/>
            <person name="Pandit A."/>
            <person name="Bhargava A."/>
            <person name="Sureshbabu K."/>
            <person name="Batra K."/>
            <person name="Sharma T.R."/>
            <person name="Mohapatra T."/>
            <person name="Singh N.K."/>
            <person name="Messing J."/>
            <person name="Nelson A.B."/>
            <person name="Fuks G."/>
            <person name="Kavchok S."/>
            <person name="Keizer G."/>
            <person name="Linton E."/>
            <person name="Llaca V."/>
            <person name="Song R."/>
            <person name="Tanyolac B."/>
            <person name="Young S."/>
            <person name="Ho-Il K."/>
            <person name="Hahn J.H."/>
            <person name="Sangsakoo G."/>
            <person name="Vanavichit A."/>
            <person name="de Mattos Luiz.A.T."/>
            <person name="Zimmer P.D."/>
            <person name="Malone G."/>
            <person name="Dellagostin O."/>
            <person name="de Oliveira A.C."/>
            <person name="Bevan M."/>
            <person name="Bancroft I."/>
            <person name="Minx P."/>
            <person name="Cordum H."/>
            <person name="Wilson R."/>
            <person name="Cheng Z."/>
            <person name="Jin W."/>
            <person name="Jiang J."/>
            <person name="Leong S.A."/>
            <person name="Iwama H."/>
            <person name="Gojobori T."/>
            <person name="Itoh T."/>
            <person name="Niimura Y."/>
            <person name="Fujii Y."/>
            <person name="Habara T."/>
            <person name="Sakai H."/>
            <person name="Sato Y."/>
            <person name="Wilson G."/>
            <person name="Kumar K."/>
            <person name="McCouch S."/>
            <person name="Juretic N."/>
            <person name="Hoen D."/>
            <person name="Wright S."/>
            <person name="Bruskiewich R."/>
            <person name="Bureau T."/>
            <person name="Miyao A."/>
            <person name="Hirochika H."/>
            <person name="Nishikawa T."/>
            <person name="Kadowaki K."/>
            <person name="Sugiura M."/>
            <person name="Burr B."/>
            <person name="Sasaki T."/>
        </authorList>
    </citation>
    <scope>NUCLEOTIDE SEQUENCE [LARGE SCALE GENOMIC DNA]</scope>
    <source>
        <strain evidence="3">cv. Nipponbare</strain>
    </source>
</reference>
<feature type="region of interest" description="Disordered" evidence="1">
    <location>
        <begin position="61"/>
        <end position="86"/>
    </location>
</feature>
<dbReference type="PaxDb" id="39947-Q69MM7"/>
<sequence length="111" mass="12136">MAGHSDAWKGAIPTCKLASAWTSSSRRRAQGCLPECRWKDGSVDRDFVALPLASMKVPNMATWPPVSRRGGGRTVRQRPRSLALANEDVETSPGECKYIIGGTMYSIKVNK</sequence>
<dbReference type="Proteomes" id="UP000059680">
    <property type="component" value="Chromosome 9"/>
</dbReference>
<name>Q69MM7_ORYSJ</name>
<evidence type="ECO:0000256" key="1">
    <source>
        <dbReference type="SAM" id="MobiDB-lite"/>
    </source>
</evidence>
<reference evidence="2 3" key="3">
    <citation type="journal article" date="2013" name="Rice">
        <title>Improvement of the Oryza sativa Nipponbare reference genome using next generation sequence and optical map data.</title>
        <authorList>
            <person name="Kawahara Y."/>
            <person name="de la Bastide M."/>
            <person name="Hamilton J.P."/>
            <person name="Kanamori H."/>
            <person name="McCombie W.R."/>
            <person name="Ouyang S."/>
            <person name="Schwartz D.C."/>
            <person name="Tanaka T."/>
            <person name="Wu J."/>
            <person name="Zhou S."/>
            <person name="Childs K.L."/>
            <person name="Davidson R.M."/>
            <person name="Lin H."/>
            <person name="Quesada-Ocampo L."/>
            <person name="Vaillancourt B."/>
            <person name="Sakai H."/>
            <person name="Lee S.S."/>
            <person name="Kim J."/>
            <person name="Numa H."/>
            <person name="Itoh T."/>
            <person name="Buell C.R."/>
            <person name="Matsumoto T."/>
        </authorList>
    </citation>
    <scope>NUCLEOTIDE SEQUENCE [LARGE SCALE GENOMIC DNA]</scope>
    <source>
        <strain evidence="3">cv. Nipponbare</strain>
    </source>
</reference>